<dbReference type="GO" id="GO:0006355">
    <property type="term" value="P:regulation of DNA-templated transcription"/>
    <property type="evidence" value="ECO:0007669"/>
    <property type="project" value="InterPro"/>
</dbReference>
<dbReference type="SUPFAM" id="SSF55781">
    <property type="entry name" value="GAF domain-like"/>
    <property type="match status" value="1"/>
</dbReference>
<name>A0AAD1Z4A4_9LAMI</name>
<dbReference type="InterPro" id="IPR013515">
    <property type="entry name" value="Phytochrome_cen-reg"/>
</dbReference>
<dbReference type="InterPro" id="IPR043150">
    <property type="entry name" value="Phytochrome_PHY_sf"/>
</dbReference>
<evidence type="ECO:0000313" key="4">
    <source>
        <dbReference type="Proteomes" id="UP000834106"/>
    </source>
</evidence>
<proteinExistence type="predicted"/>
<dbReference type="GO" id="GO:0009584">
    <property type="term" value="P:detection of visible light"/>
    <property type="evidence" value="ECO:0007669"/>
    <property type="project" value="InterPro"/>
</dbReference>
<evidence type="ECO:0000256" key="1">
    <source>
        <dbReference type="ARBA" id="ARBA00022737"/>
    </source>
</evidence>
<protein>
    <recommendedName>
        <fullName evidence="2">PAS domain-containing protein</fullName>
    </recommendedName>
</protein>
<sequence>MHPISSFKAFLEVVKRRSLPWEVSEINAIHTLPKLDELSYMAAEIVRLIETASAPIFWVNLYDFINGLNAKIIELTGLQATDTIGKSLVNDNVYENSCGVVKSVLHKAMEGKFI</sequence>
<keyword evidence="1" id="KW-0677">Repeat</keyword>
<dbReference type="Pfam" id="PF00360">
    <property type="entry name" value="PHY"/>
    <property type="match status" value="1"/>
</dbReference>
<dbReference type="InterPro" id="IPR000014">
    <property type="entry name" value="PAS"/>
</dbReference>
<dbReference type="AlphaFoldDB" id="A0AAD1Z4A4"/>
<reference evidence="3" key="1">
    <citation type="submission" date="2023-05" db="EMBL/GenBank/DDBJ databases">
        <authorList>
            <person name="Huff M."/>
        </authorList>
    </citation>
    <scope>NUCLEOTIDE SEQUENCE</scope>
</reference>
<accession>A0AAD1Z4A4</accession>
<dbReference type="InterPro" id="IPR013767">
    <property type="entry name" value="PAS_fold"/>
</dbReference>
<dbReference type="Pfam" id="PF00989">
    <property type="entry name" value="PAS"/>
    <property type="match status" value="1"/>
</dbReference>
<feature type="domain" description="PAS" evidence="2">
    <location>
        <begin position="41"/>
        <end position="112"/>
    </location>
</feature>
<evidence type="ECO:0000259" key="2">
    <source>
        <dbReference type="PROSITE" id="PS50112"/>
    </source>
</evidence>
<keyword evidence="4" id="KW-1185">Reference proteome</keyword>
<dbReference type="PROSITE" id="PS50112">
    <property type="entry name" value="PAS"/>
    <property type="match status" value="1"/>
</dbReference>
<gene>
    <name evidence="3" type="ORF">FPE_LOCUS7562</name>
</gene>
<dbReference type="PANTHER" id="PTHR47876">
    <property type="entry name" value="OS08G0260000 PROTEIN"/>
    <property type="match status" value="1"/>
</dbReference>
<dbReference type="Gene3D" id="3.30.450.270">
    <property type="match status" value="1"/>
</dbReference>
<dbReference type="PANTHER" id="PTHR47876:SF3">
    <property type="entry name" value="PHYTOCHROME 1"/>
    <property type="match status" value="1"/>
</dbReference>
<dbReference type="EMBL" id="OU503039">
    <property type="protein sequence ID" value="CAI9760132.1"/>
    <property type="molecule type" value="Genomic_DNA"/>
</dbReference>
<dbReference type="Proteomes" id="UP000834106">
    <property type="component" value="Chromosome 4"/>
</dbReference>
<organism evidence="3 4">
    <name type="scientific">Fraxinus pennsylvanica</name>
    <dbReference type="NCBI Taxonomy" id="56036"/>
    <lineage>
        <taxon>Eukaryota</taxon>
        <taxon>Viridiplantae</taxon>
        <taxon>Streptophyta</taxon>
        <taxon>Embryophyta</taxon>
        <taxon>Tracheophyta</taxon>
        <taxon>Spermatophyta</taxon>
        <taxon>Magnoliopsida</taxon>
        <taxon>eudicotyledons</taxon>
        <taxon>Gunneridae</taxon>
        <taxon>Pentapetalae</taxon>
        <taxon>asterids</taxon>
        <taxon>lamiids</taxon>
        <taxon>Lamiales</taxon>
        <taxon>Oleaceae</taxon>
        <taxon>Oleeae</taxon>
        <taxon>Fraxinus</taxon>
    </lineage>
</organism>
<evidence type="ECO:0000313" key="3">
    <source>
        <dbReference type="EMBL" id="CAI9760132.1"/>
    </source>
</evidence>